<keyword evidence="2" id="KW-1185">Reference proteome</keyword>
<reference evidence="1 2" key="1">
    <citation type="submission" date="2017-12" db="EMBL/GenBank/DDBJ databases">
        <title>Hemimetabolous genomes reveal molecular basis of termite eusociality.</title>
        <authorList>
            <person name="Harrison M.C."/>
            <person name="Jongepier E."/>
            <person name="Robertson H.M."/>
            <person name="Arning N."/>
            <person name="Bitard-Feildel T."/>
            <person name="Chao H."/>
            <person name="Childers C.P."/>
            <person name="Dinh H."/>
            <person name="Doddapaneni H."/>
            <person name="Dugan S."/>
            <person name="Gowin J."/>
            <person name="Greiner C."/>
            <person name="Han Y."/>
            <person name="Hu H."/>
            <person name="Hughes D.S.T."/>
            <person name="Huylmans A.-K."/>
            <person name="Kemena C."/>
            <person name="Kremer L.P.M."/>
            <person name="Lee S.L."/>
            <person name="Lopez-Ezquerra A."/>
            <person name="Mallet L."/>
            <person name="Monroy-Kuhn J.M."/>
            <person name="Moser A."/>
            <person name="Murali S.C."/>
            <person name="Muzny D.M."/>
            <person name="Otani S."/>
            <person name="Piulachs M.-D."/>
            <person name="Poelchau M."/>
            <person name="Qu J."/>
            <person name="Schaub F."/>
            <person name="Wada-Katsumata A."/>
            <person name="Worley K.C."/>
            <person name="Xie Q."/>
            <person name="Ylla G."/>
            <person name="Poulsen M."/>
            <person name="Gibbs R.A."/>
            <person name="Schal C."/>
            <person name="Richards S."/>
            <person name="Belles X."/>
            <person name="Korb J."/>
            <person name="Bornberg-Bauer E."/>
        </authorList>
    </citation>
    <scope>NUCLEOTIDE SEQUENCE [LARGE SCALE GENOMIC DNA]</scope>
    <source>
        <tissue evidence="1">Whole body</tissue>
    </source>
</reference>
<dbReference type="InParanoid" id="A0A2J7RHG2"/>
<accession>A0A2J7RHG2</accession>
<dbReference type="EMBL" id="NEVH01003743">
    <property type="protein sequence ID" value="PNF40257.1"/>
    <property type="molecule type" value="Genomic_DNA"/>
</dbReference>
<comment type="caution">
    <text evidence="1">The sequence shown here is derived from an EMBL/GenBank/DDBJ whole genome shotgun (WGS) entry which is preliminary data.</text>
</comment>
<evidence type="ECO:0000313" key="2">
    <source>
        <dbReference type="Proteomes" id="UP000235965"/>
    </source>
</evidence>
<name>A0A2J7RHG2_9NEOP</name>
<sequence length="56" mass="6691">MCSVCVIYKYFIIGLIRKIYYQLVDGYDSLRSQQCQGREPLLDSELRRPFLINICR</sequence>
<evidence type="ECO:0000313" key="1">
    <source>
        <dbReference type="EMBL" id="PNF40257.1"/>
    </source>
</evidence>
<dbReference type="Proteomes" id="UP000235965">
    <property type="component" value="Unassembled WGS sequence"/>
</dbReference>
<gene>
    <name evidence="1" type="ORF">B7P43_G06538</name>
</gene>
<organism evidence="1 2">
    <name type="scientific">Cryptotermes secundus</name>
    <dbReference type="NCBI Taxonomy" id="105785"/>
    <lineage>
        <taxon>Eukaryota</taxon>
        <taxon>Metazoa</taxon>
        <taxon>Ecdysozoa</taxon>
        <taxon>Arthropoda</taxon>
        <taxon>Hexapoda</taxon>
        <taxon>Insecta</taxon>
        <taxon>Pterygota</taxon>
        <taxon>Neoptera</taxon>
        <taxon>Polyneoptera</taxon>
        <taxon>Dictyoptera</taxon>
        <taxon>Blattodea</taxon>
        <taxon>Blattoidea</taxon>
        <taxon>Termitoidae</taxon>
        <taxon>Kalotermitidae</taxon>
        <taxon>Cryptotermitinae</taxon>
        <taxon>Cryptotermes</taxon>
    </lineage>
</organism>
<dbReference type="AlphaFoldDB" id="A0A2J7RHG2"/>
<protein>
    <submittedName>
        <fullName evidence="1">Uncharacterized protein</fullName>
    </submittedName>
</protein>
<proteinExistence type="predicted"/>